<proteinExistence type="predicted"/>
<evidence type="ECO:0000313" key="2">
    <source>
        <dbReference type="EMBL" id="AOM79679.1"/>
    </source>
</evidence>
<dbReference type="Proteomes" id="UP000094313">
    <property type="component" value="Chromosome"/>
</dbReference>
<organism evidence="2 3">
    <name type="scientific">Pedobacter steynii</name>
    <dbReference type="NCBI Taxonomy" id="430522"/>
    <lineage>
        <taxon>Bacteria</taxon>
        <taxon>Pseudomonadati</taxon>
        <taxon>Bacteroidota</taxon>
        <taxon>Sphingobacteriia</taxon>
        <taxon>Sphingobacteriales</taxon>
        <taxon>Sphingobacteriaceae</taxon>
        <taxon>Pedobacter</taxon>
    </lineage>
</organism>
<evidence type="ECO:0000313" key="3">
    <source>
        <dbReference type="Proteomes" id="UP000094313"/>
    </source>
</evidence>
<accession>A0A1D7QM41</accession>
<gene>
    <name evidence="2" type="ORF">BFS30_22480</name>
</gene>
<dbReference type="Pfam" id="PF19572">
    <property type="entry name" value="PorV"/>
    <property type="match status" value="1"/>
</dbReference>
<dbReference type="EMBL" id="CP017141">
    <property type="protein sequence ID" value="AOM79679.1"/>
    <property type="molecule type" value="Genomic_DNA"/>
</dbReference>
<name>A0A1D7QM41_9SPHI</name>
<dbReference type="RefSeq" id="WP_069381341.1">
    <property type="nucleotide sequence ID" value="NZ_CP017141.1"/>
</dbReference>
<dbReference type="NCBIfam" id="NF033710">
    <property type="entry name" value="T9SS_OM_PorV"/>
    <property type="match status" value="1"/>
</dbReference>
<dbReference type="Gene3D" id="2.40.160.60">
    <property type="entry name" value="Outer membrane protein transport protein (OMPP1/FadL/TodX)"/>
    <property type="match status" value="1"/>
</dbReference>
<dbReference type="KEGG" id="psty:BFS30_22480"/>
<dbReference type="NCBIfam" id="NF033709">
    <property type="entry name" value="PorV_fam"/>
    <property type="match status" value="1"/>
</dbReference>
<keyword evidence="3" id="KW-1185">Reference proteome</keyword>
<dbReference type="OrthoDB" id="9758448at2"/>
<evidence type="ECO:0000259" key="1">
    <source>
        <dbReference type="Pfam" id="PF19572"/>
    </source>
</evidence>
<sequence length="397" mass="43437">MNVKSIVIILGLGLWINPALLQLKAQVNPQVQTNGSKATNVVTAVPFLLIVPDARTGGMGDAGVASLPDVNALAVNPSKVAFLEKKYGVSASYSPWLNRLKADINLAYLSGYYKVSDQNTLAASLRYFSIGKVQLFDNNQQDLGFYSPNEFAVDFSFARRFGETFSLGTAVRYIRSNLSSGRFTSGLDSKAGNALAVDASAYLRKPTHFFGKDALLAFGLNLSNIGTKMSYSDAADKLFLPTNLKLGGASTFYLDEMNQITFALDFNKLLVPTQPVYDNDGKIVKGKDPNISVPAGIFGSFGDAPGGMTEELKEWSIGTGLEYTYNRQLALRCGYFYENPDKGDRRYFTLGGGFNYQSLQIDLAYMLAETKNSPLANTLRFSLTFSPQILEKNDKKK</sequence>
<protein>
    <recommendedName>
        <fullName evidence="1">Type IX secretion system protein PorV domain-containing protein</fullName>
    </recommendedName>
</protein>
<feature type="domain" description="Type IX secretion system protein PorV" evidence="1">
    <location>
        <begin position="39"/>
        <end position="275"/>
    </location>
</feature>
<dbReference type="InterPro" id="IPR047799">
    <property type="entry name" value="T9SS_OM_PorV"/>
</dbReference>
<dbReference type="SUPFAM" id="SSF56935">
    <property type="entry name" value="Porins"/>
    <property type="match status" value="1"/>
</dbReference>
<dbReference type="InterPro" id="IPR045741">
    <property type="entry name" value="PorV"/>
</dbReference>
<dbReference type="AlphaFoldDB" id="A0A1D7QM41"/>
<reference evidence="2 3" key="1">
    <citation type="submission" date="2016-08" db="EMBL/GenBank/DDBJ databases">
        <authorList>
            <person name="Seilhamer J.J."/>
        </authorList>
    </citation>
    <scope>NUCLEOTIDE SEQUENCE [LARGE SCALE GENOMIC DNA]</scope>
    <source>
        <strain evidence="2 3">DX4</strain>
    </source>
</reference>